<dbReference type="PANTHER" id="PTHR42695">
    <property type="entry name" value="GLUTAMINE AMIDOTRANSFERASE YLR126C-RELATED"/>
    <property type="match status" value="1"/>
</dbReference>
<evidence type="ECO:0000313" key="3">
    <source>
        <dbReference type="Proteomes" id="UP001596302"/>
    </source>
</evidence>
<proteinExistence type="predicted"/>
<comment type="caution">
    <text evidence="2">The sequence shown here is derived from an EMBL/GenBank/DDBJ whole genome shotgun (WGS) entry which is preliminary data.</text>
</comment>
<dbReference type="Pfam" id="PF00117">
    <property type="entry name" value="GATase"/>
    <property type="match status" value="1"/>
</dbReference>
<dbReference type="PROSITE" id="PS51273">
    <property type="entry name" value="GATASE_TYPE_1"/>
    <property type="match status" value="1"/>
</dbReference>
<keyword evidence="2" id="KW-0315">Glutamine amidotransferase</keyword>
<organism evidence="2 3">
    <name type="scientific">Pseudonocardia hispaniensis</name>
    <dbReference type="NCBI Taxonomy" id="904933"/>
    <lineage>
        <taxon>Bacteria</taxon>
        <taxon>Bacillati</taxon>
        <taxon>Actinomycetota</taxon>
        <taxon>Actinomycetes</taxon>
        <taxon>Pseudonocardiales</taxon>
        <taxon>Pseudonocardiaceae</taxon>
        <taxon>Pseudonocardia</taxon>
    </lineage>
</organism>
<dbReference type="EMBL" id="JBHSQW010000034">
    <property type="protein sequence ID" value="MFC5995754.1"/>
    <property type="molecule type" value="Genomic_DNA"/>
</dbReference>
<evidence type="ECO:0000313" key="2">
    <source>
        <dbReference type="EMBL" id="MFC5995754.1"/>
    </source>
</evidence>
<name>A0ABW1J5G3_9PSEU</name>
<dbReference type="InterPro" id="IPR044992">
    <property type="entry name" value="ChyE-like"/>
</dbReference>
<dbReference type="InterPro" id="IPR017926">
    <property type="entry name" value="GATASE"/>
</dbReference>
<feature type="domain" description="Glutamine amidotransferase" evidence="1">
    <location>
        <begin position="62"/>
        <end position="174"/>
    </location>
</feature>
<keyword evidence="3" id="KW-1185">Reference proteome</keyword>
<dbReference type="RefSeq" id="WP_379586011.1">
    <property type="nucleotide sequence ID" value="NZ_JBHSQW010000034.1"/>
</dbReference>
<dbReference type="Proteomes" id="UP001596302">
    <property type="component" value="Unassembled WGS sequence"/>
</dbReference>
<dbReference type="CDD" id="cd01741">
    <property type="entry name" value="GATase1_1"/>
    <property type="match status" value="1"/>
</dbReference>
<protein>
    <submittedName>
        <fullName evidence="2">Type 1 glutamine amidotransferase</fullName>
    </submittedName>
</protein>
<dbReference type="PRINTS" id="PR00096">
    <property type="entry name" value="GATASE"/>
</dbReference>
<reference evidence="3" key="1">
    <citation type="journal article" date="2019" name="Int. J. Syst. Evol. Microbiol.">
        <title>The Global Catalogue of Microorganisms (GCM) 10K type strain sequencing project: providing services to taxonomists for standard genome sequencing and annotation.</title>
        <authorList>
            <consortium name="The Broad Institute Genomics Platform"/>
            <consortium name="The Broad Institute Genome Sequencing Center for Infectious Disease"/>
            <person name="Wu L."/>
            <person name="Ma J."/>
        </authorList>
    </citation>
    <scope>NUCLEOTIDE SEQUENCE [LARGE SCALE GENOMIC DNA]</scope>
    <source>
        <strain evidence="3">CCM 8391</strain>
    </source>
</reference>
<dbReference type="SUPFAM" id="SSF52317">
    <property type="entry name" value="Class I glutamine amidotransferase-like"/>
    <property type="match status" value="1"/>
</dbReference>
<accession>A0ABW1J5G3</accession>
<gene>
    <name evidence="2" type="ORF">ACFQE5_16195</name>
</gene>
<dbReference type="PANTHER" id="PTHR42695:SF5">
    <property type="entry name" value="GLUTAMINE AMIDOTRANSFERASE YLR126C-RELATED"/>
    <property type="match status" value="1"/>
</dbReference>
<evidence type="ECO:0000259" key="1">
    <source>
        <dbReference type="Pfam" id="PF00117"/>
    </source>
</evidence>
<dbReference type="Gene3D" id="3.40.50.880">
    <property type="match status" value="1"/>
</dbReference>
<dbReference type="InterPro" id="IPR029062">
    <property type="entry name" value="Class_I_gatase-like"/>
</dbReference>
<sequence>MGGDVRVLFIEHQDDCPPGYLGERAAQRGFEVDVVRVRDGNLPDPRGYSLVVPLGSTDAAYDDTLPHLAAESALLAGAIEAGVPVLGICFGAQLLSRVLGGVVAPLPSGPEIGWLPVDTLESELVAPGPWLVWHLDTMSCPPGATAIAHTTAGLQAFRYGPHLGVQFHPEAPPSSVESWSRSYAATLTALGLDPAELAARTSALQDDARARAHELFDRFCARSLGHVPAEASS</sequence>